<evidence type="ECO:0000313" key="1">
    <source>
        <dbReference type="EMBL" id="CAB4268908.1"/>
    </source>
</evidence>
<gene>
    <name evidence="1" type="ORF">CURHAP_LOCUS13628</name>
</gene>
<organism evidence="1 2">
    <name type="scientific">Prunus armeniaca</name>
    <name type="common">Apricot</name>
    <name type="synonym">Armeniaca vulgaris</name>
    <dbReference type="NCBI Taxonomy" id="36596"/>
    <lineage>
        <taxon>Eukaryota</taxon>
        <taxon>Viridiplantae</taxon>
        <taxon>Streptophyta</taxon>
        <taxon>Embryophyta</taxon>
        <taxon>Tracheophyta</taxon>
        <taxon>Spermatophyta</taxon>
        <taxon>Magnoliopsida</taxon>
        <taxon>eudicotyledons</taxon>
        <taxon>Gunneridae</taxon>
        <taxon>Pentapetalae</taxon>
        <taxon>rosids</taxon>
        <taxon>fabids</taxon>
        <taxon>Rosales</taxon>
        <taxon>Rosaceae</taxon>
        <taxon>Amygdaloideae</taxon>
        <taxon>Amygdaleae</taxon>
        <taxon>Prunus</taxon>
    </lineage>
</organism>
<sequence>MRRCVHYRLKQMQANMGPVEFEVLVVIIPEVDEVIQTRKTHHTTNSRIIMKEKEKEKLCIIPKRKMMMLATETSGNIDPTINEGNANDDDKIPKVVGSDYKALHLKDSSGRDEVIQRWPWGHVEVRCVRCSGPRGRAVEPRS</sequence>
<dbReference type="AlphaFoldDB" id="A0A6J5U310"/>
<dbReference type="Proteomes" id="UP000507222">
    <property type="component" value="Unassembled WGS sequence"/>
</dbReference>
<name>A0A6J5U310_PRUAR</name>
<accession>A0A6J5U310</accession>
<proteinExistence type="predicted"/>
<protein>
    <submittedName>
        <fullName evidence="1">Uncharacterized protein</fullName>
    </submittedName>
</protein>
<dbReference type="EMBL" id="CAEKDK010000002">
    <property type="protein sequence ID" value="CAB4268908.1"/>
    <property type="molecule type" value="Genomic_DNA"/>
</dbReference>
<reference evidence="1 2" key="1">
    <citation type="submission" date="2020-05" db="EMBL/GenBank/DDBJ databases">
        <authorList>
            <person name="Campoy J."/>
            <person name="Schneeberger K."/>
            <person name="Spophaly S."/>
        </authorList>
    </citation>
    <scope>NUCLEOTIDE SEQUENCE [LARGE SCALE GENOMIC DNA]</scope>
    <source>
        <strain evidence="1">PruArmRojPasFocal</strain>
    </source>
</reference>
<evidence type="ECO:0000313" key="2">
    <source>
        <dbReference type="Proteomes" id="UP000507222"/>
    </source>
</evidence>